<dbReference type="Pfam" id="PF21347">
    <property type="entry name" value="DUF3108_like"/>
    <property type="match status" value="1"/>
</dbReference>
<reference evidence="3" key="1">
    <citation type="submission" date="2023-03" db="EMBL/GenBank/DDBJ databases">
        <authorList>
            <person name="Steffen K."/>
            <person name="Cardenas P."/>
        </authorList>
    </citation>
    <scope>NUCLEOTIDE SEQUENCE</scope>
</reference>
<dbReference type="SUPFAM" id="SSF63446">
    <property type="entry name" value="Type I dockerin domain"/>
    <property type="match status" value="1"/>
</dbReference>
<dbReference type="PROSITE" id="PS51766">
    <property type="entry name" value="DOCKERIN"/>
    <property type="match status" value="1"/>
</dbReference>
<dbReference type="InterPro" id="IPR036439">
    <property type="entry name" value="Dockerin_dom_sf"/>
</dbReference>
<keyword evidence="4" id="KW-1185">Reference proteome</keyword>
<dbReference type="GO" id="GO:0004553">
    <property type="term" value="F:hydrolase activity, hydrolyzing O-glycosyl compounds"/>
    <property type="evidence" value="ECO:0007669"/>
    <property type="project" value="InterPro"/>
</dbReference>
<dbReference type="Gene3D" id="2.40.360.20">
    <property type="match status" value="1"/>
</dbReference>
<evidence type="ECO:0000256" key="1">
    <source>
        <dbReference type="SAM" id="SignalP"/>
    </source>
</evidence>
<sequence>MVRNTVLFVALLCAFTSITNAQNYYPADIGNTWVLESTDGAERTTYTIEATDEPFNGAQVRVLNITTEVLGTSTVNTSTFFVQVDEEGMKLHRIVAELGDAFGVARVEFSPPTIFFPPMLRLGEVWETRGETEVNIVGPLTISSVNKVVAVEDVVTPAGTFKNCLKIRVDTKTVAALGASRSTSYQWLAPNLGPVKFETDQDIVFELVRSNLLATEMPYDVNDDGTVNILDLVFVASRFGQTDPKADVNADGTVNILDLTLIAQNFRN</sequence>
<keyword evidence="1" id="KW-0732">Signal</keyword>
<organism evidence="3 4">
    <name type="scientific">Geodia barretti</name>
    <name type="common">Barrett's horny sponge</name>
    <dbReference type="NCBI Taxonomy" id="519541"/>
    <lineage>
        <taxon>Eukaryota</taxon>
        <taxon>Metazoa</taxon>
        <taxon>Porifera</taxon>
        <taxon>Demospongiae</taxon>
        <taxon>Heteroscleromorpha</taxon>
        <taxon>Tetractinellida</taxon>
        <taxon>Astrophorina</taxon>
        <taxon>Geodiidae</taxon>
        <taxon>Geodia</taxon>
    </lineage>
</organism>
<evidence type="ECO:0000259" key="2">
    <source>
        <dbReference type="PROSITE" id="PS51766"/>
    </source>
</evidence>
<comment type="caution">
    <text evidence="3">The sequence shown here is derived from an EMBL/GenBank/DDBJ whole genome shotgun (WGS) entry which is preliminary data.</text>
</comment>
<feature type="domain" description="Dockerin" evidence="2">
    <location>
        <begin position="214"/>
        <end position="268"/>
    </location>
</feature>
<dbReference type="InterPro" id="IPR018247">
    <property type="entry name" value="EF_Hand_1_Ca_BS"/>
</dbReference>
<feature type="signal peptide" evidence="1">
    <location>
        <begin position="1"/>
        <end position="21"/>
    </location>
</feature>
<dbReference type="CDD" id="cd14254">
    <property type="entry name" value="Dockerin_II"/>
    <property type="match status" value="1"/>
</dbReference>
<dbReference type="GO" id="GO:0000272">
    <property type="term" value="P:polysaccharide catabolic process"/>
    <property type="evidence" value="ECO:0007669"/>
    <property type="project" value="InterPro"/>
</dbReference>
<proteinExistence type="predicted"/>
<dbReference type="InterPro" id="IPR016134">
    <property type="entry name" value="Dockerin_dom"/>
</dbReference>
<dbReference type="Proteomes" id="UP001174909">
    <property type="component" value="Unassembled WGS sequence"/>
</dbReference>
<dbReference type="Gene3D" id="1.10.1330.10">
    <property type="entry name" value="Dockerin domain"/>
    <property type="match status" value="2"/>
</dbReference>
<dbReference type="AlphaFoldDB" id="A0AA35QV05"/>
<evidence type="ECO:0000313" key="4">
    <source>
        <dbReference type="Proteomes" id="UP001174909"/>
    </source>
</evidence>
<protein>
    <recommendedName>
        <fullName evidence="2">Dockerin domain-containing protein</fullName>
    </recommendedName>
</protein>
<dbReference type="InterPro" id="IPR002105">
    <property type="entry name" value="Dockerin_1_rpt"/>
</dbReference>
<dbReference type="InterPro" id="IPR049279">
    <property type="entry name" value="DUF3108-like"/>
</dbReference>
<feature type="chain" id="PRO_5041254615" description="Dockerin domain-containing protein" evidence="1">
    <location>
        <begin position="22"/>
        <end position="268"/>
    </location>
</feature>
<accession>A0AA35QV05</accession>
<dbReference type="EMBL" id="CASHTH010000145">
    <property type="protein sequence ID" value="CAI7992439.1"/>
    <property type="molecule type" value="Genomic_DNA"/>
</dbReference>
<gene>
    <name evidence="3" type="ORF">GBAR_LOCUS998</name>
</gene>
<dbReference type="PROSITE" id="PS00018">
    <property type="entry name" value="EF_HAND_1"/>
    <property type="match status" value="1"/>
</dbReference>
<name>A0AA35QV05_GEOBA</name>
<evidence type="ECO:0000313" key="3">
    <source>
        <dbReference type="EMBL" id="CAI7992439.1"/>
    </source>
</evidence>
<dbReference type="Pfam" id="PF00404">
    <property type="entry name" value="Dockerin_1"/>
    <property type="match status" value="1"/>
</dbReference>